<feature type="domain" description="Bacterial bifunctional deaminase-reductase C-terminal" evidence="1">
    <location>
        <begin position="30"/>
        <end position="95"/>
    </location>
</feature>
<dbReference type="Pfam" id="PF01872">
    <property type="entry name" value="RibD_C"/>
    <property type="match status" value="1"/>
</dbReference>
<dbReference type="SUPFAM" id="SSF53597">
    <property type="entry name" value="Dihydrofolate reductase-like"/>
    <property type="match status" value="1"/>
</dbReference>
<dbReference type="GO" id="GO:0008703">
    <property type="term" value="F:5-amino-6-(5-phosphoribosylamino)uracil reductase activity"/>
    <property type="evidence" value="ECO:0007669"/>
    <property type="project" value="InterPro"/>
</dbReference>
<dbReference type="EMBL" id="SLWR01000001">
    <property type="protein sequence ID" value="TCO51073.1"/>
    <property type="molecule type" value="Genomic_DNA"/>
</dbReference>
<dbReference type="Proteomes" id="UP000295573">
    <property type="component" value="Unassembled WGS sequence"/>
</dbReference>
<evidence type="ECO:0000313" key="2">
    <source>
        <dbReference type="EMBL" id="TCO51073.1"/>
    </source>
</evidence>
<sequence length="103" mass="10702">MFSSRRLPAVPGANLHFVTGDVRPVHQAMLEAAAGKNVFIAGGGALATAFAEAGLLDRITIGIAPVLLSTGKPLYTGRLTASQLTLANVKRLGQLVYLTSNLT</sequence>
<dbReference type="Gene3D" id="3.40.430.10">
    <property type="entry name" value="Dihydrofolate Reductase, subunit A"/>
    <property type="match status" value="1"/>
</dbReference>
<dbReference type="InterPro" id="IPR024072">
    <property type="entry name" value="DHFR-like_dom_sf"/>
</dbReference>
<dbReference type="RefSeq" id="WP_132142684.1">
    <property type="nucleotide sequence ID" value="NZ_SLWR01000001.1"/>
</dbReference>
<name>A0A4R2IYR9_9ACTN</name>
<evidence type="ECO:0000313" key="3">
    <source>
        <dbReference type="Proteomes" id="UP000295573"/>
    </source>
</evidence>
<dbReference type="AlphaFoldDB" id="A0A4R2IYR9"/>
<accession>A0A4R2IYR9</accession>
<dbReference type="OrthoDB" id="3427770at2"/>
<organism evidence="2 3">
    <name type="scientific">Kribbella antiqua</name>
    <dbReference type="NCBI Taxonomy" id="2512217"/>
    <lineage>
        <taxon>Bacteria</taxon>
        <taxon>Bacillati</taxon>
        <taxon>Actinomycetota</taxon>
        <taxon>Actinomycetes</taxon>
        <taxon>Propionibacteriales</taxon>
        <taxon>Kribbellaceae</taxon>
        <taxon>Kribbella</taxon>
    </lineage>
</organism>
<dbReference type="GO" id="GO:0009231">
    <property type="term" value="P:riboflavin biosynthetic process"/>
    <property type="evidence" value="ECO:0007669"/>
    <property type="project" value="InterPro"/>
</dbReference>
<reference evidence="2 3" key="1">
    <citation type="journal article" date="2015" name="Stand. Genomic Sci.">
        <title>Genomic Encyclopedia of Bacterial and Archaeal Type Strains, Phase III: the genomes of soil and plant-associated and newly described type strains.</title>
        <authorList>
            <person name="Whitman W.B."/>
            <person name="Woyke T."/>
            <person name="Klenk H.P."/>
            <person name="Zhou Y."/>
            <person name="Lilburn T.G."/>
            <person name="Beck B.J."/>
            <person name="De Vos P."/>
            <person name="Vandamme P."/>
            <person name="Eisen J.A."/>
            <person name="Garrity G."/>
            <person name="Hugenholtz P."/>
            <person name="Kyrpides N.C."/>
        </authorList>
    </citation>
    <scope>NUCLEOTIDE SEQUENCE [LARGE SCALE GENOMIC DNA]</scope>
    <source>
        <strain evidence="2 3">VKM Ac-2541</strain>
    </source>
</reference>
<proteinExistence type="predicted"/>
<protein>
    <submittedName>
        <fullName evidence="2">RibD domain-containing protein</fullName>
    </submittedName>
</protein>
<gene>
    <name evidence="2" type="ORF">EV646_10155</name>
</gene>
<dbReference type="InterPro" id="IPR002734">
    <property type="entry name" value="RibDG_C"/>
</dbReference>
<keyword evidence="3" id="KW-1185">Reference proteome</keyword>
<evidence type="ECO:0000259" key="1">
    <source>
        <dbReference type="Pfam" id="PF01872"/>
    </source>
</evidence>
<comment type="caution">
    <text evidence="2">The sequence shown here is derived from an EMBL/GenBank/DDBJ whole genome shotgun (WGS) entry which is preliminary data.</text>
</comment>